<proteinExistence type="predicted"/>
<reference evidence="1 2" key="1">
    <citation type="submission" date="2020-08" db="EMBL/GenBank/DDBJ databases">
        <title>Description of novel Flavobacterium F-408 isolate.</title>
        <authorList>
            <person name="Saticioglu I.B."/>
            <person name="Duman M."/>
            <person name="Altun S."/>
        </authorList>
    </citation>
    <scope>NUCLEOTIDE SEQUENCE [LARGE SCALE GENOMIC DNA]</scope>
    <source>
        <strain evidence="1 2">F-408</strain>
    </source>
</reference>
<gene>
    <name evidence="1" type="ORF">H8R27_09300</name>
</gene>
<sequence length="590" mass="69301">MNKILVFSLFFLSLNTFSQNTKKDSLAIQKIVKKYNPKNEIQKVITISDSDEVNLISNYIVKKNTEKAKADDKANIILNSSIGKRYIKGDKSLISEIVKVLESNDGEKIISILKDLDLDYSERKKGLNLEQNILNSIVKLLNNPDFEHRIIQFLGFNNVVGSEKILEERFLSGKSKDNDRIFYWLASNFNNKKALDYIHKSYFDKKFDVENMDWFLSSFSEYIEKEDVEAIQKIREIAYDYLQKKPIQKSDLENKLQLSIVGGRATTLTMLEVLIKTKDNRVTNILNDFLTSLKGTKYFNEVLLNTEKLLFFTFSSEKKREFIVKNLNSKDDFFDTLDVIKEENQFFKDPNICKQILLNFEKFNFTDEFEFYRLINHFEDLEKEMVINTIKENISNDSLKEYLIKRYSVSLWSMNEINDFLLKNEIISTEISNEKIENYKKKEFSVENLNTIEACLDISEISLNFDTEVGEFPVDYTVLLNDFAKISKNKIQDIKSYLQYKVDYDNGEAYYQFLVSYKNKCYVLIPENFGDWYDIESFEKLLNVIISDTNCKEEFVSISTGGQDAYYIFGEKDKVSLIRNTFYPEYNNEK</sequence>
<dbReference type="Proteomes" id="UP000605990">
    <property type="component" value="Unassembled WGS sequence"/>
</dbReference>
<protein>
    <recommendedName>
        <fullName evidence="3">HEAT repeat domain-containing protein</fullName>
    </recommendedName>
</protein>
<name>A0ABR7IZ74_9FLAO</name>
<evidence type="ECO:0000313" key="1">
    <source>
        <dbReference type="EMBL" id="MBC5835081.1"/>
    </source>
</evidence>
<dbReference type="RefSeq" id="WP_166129423.1">
    <property type="nucleotide sequence ID" value="NZ_JAANOQ010000006.1"/>
</dbReference>
<comment type="caution">
    <text evidence="1">The sequence shown here is derived from an EMBL/GenBank/DDBJ whole genome shotgun (WGS) entry which is preliminary data.</text>
</comment>
<evidence type="ECO:0008006" key="3">
    <source>
        <dbReference type="Google" id="ProtNLM"/>
    </source>
</evidence>
<dbReference type="EMBL" id="JACRUN010000005">
    <property type="protein sequence ID" value="MBC5835081.1"/>
    <property type="molecule type" value="Genomic_DNA"/>
</dbReference>
<evidence type="ECO:0000313" key="2">
    <source>
        <dbReference type="Proteomes" id="UP000605990"/>
    </source>
</evidence>
<organism evidence="1 2">
    <name type="scientific">Flavobacterium bernardetii</name>
    <dbReference type="NCBI Taxonomy" id="2813823"/>
    <lineage>
        <taxon>Bacteria</taxon>
        <taxon>Pseudomonadati</taxon>
        <taxon>Bacteroidota</taxon>
        <taxon>Flavobacteriia</taxon>
        <taxon>Flavobacteriales</taxon>
        <taxon>Flavobacteriaceae</taxon>
        <taxon>Flavobacterium</taxon>
    </lineage>
</organism>
<keyword evidence="2" id="KW-1185">Reference proteome</keyword>
<accession>A0ABR7IZ74</accession>